<name>Q9N5S4_CAEEL</name>
<reference evidence="2 3" key="1">
    <citation type="journal article" date="1998" name="Science">
        <title>Genome sequence of the nematode C. elegans: a platform for investigating biology.</title>
        <authorList>
            <consortium name="The C. elegans sequencing consortium"/>
            <person name="Sulson J.E."/>
            <person name="Waterston R."/>
        </authorList>
    </citation>
    <scope>NUCLEOTIDE SEQUENCE [LARGE SCALE GENOMIC DNA]</scope>
    <source>
        <strain evidence="2 3">Bristol N2</strain>
    </source>
</reference>
<dbReference type="OrthoDB" id="10541536at2759"/>
<dbReference type="UCSC" id="F49H12.2">
    <property type="organism name" value="c. elegans"/>
</dbReference>
<protein>
    <submittedName>
        <fullName evidence="2">Uncharacterized protein</fullName>
    </submittedName>
</protein>
<dbReference type="Bgee" id="WBGene00018653">
    <property type="expression patterns" value="Expressed in anatomical system and 3 other cell types or tissues"/>
</dbReference>
<dbReference type="AlphaFoldDB" id="Q9N5S4"/>
<dbReference type="eggNOG" id="ENOG502TI6C">
    <property type="taxonomic scope" value="Eukaryota"/>
</dbReference>
<dbReference type="AGR" id="WB:WBGene00018653"/>
<dbReference type="EMBL" id="BX284606">
    <property type="protein sequence ID" value="CCD71577.2"/>
    <property type="molecule type" value="Genomic_DNA"/>
</dbReference>
<dbReference type="Proteomes" id="UP000001940">
    <property type="component" value="Chromosome X"/>
</dbReference>
<feature type="compositionally biased region" description="Basic and acidic residues" evidence="1">
    <location>
        <begin position="138"/>
        <end position="148"/>
    </location>
</feature>
<organism evidence="2 3">
    <name type="scientific">Caenorhabditis elegans</name>
    <dbReference type="NCBI Taxonomy" id="6239"/>
    <lineage>
        <taxon>Eukaryota</taxon>
        <taxon>Metazoa</taxon>
        <taxon>Ecdysozoa</taxon>
        <taxon>Nematoda</taxon>
        <taxon>Chromadorea</taxon>
        <taxon>Rhabditida</taxon>
        <taxon>Rhabditina</taxon>
        <taxon>Rhabditomorpha</taxon>
        <taxon>Rhabditoidea</taxon>
        <taxon>Rhabditidae</taxon>
        <taxon>Peloderinae</taxon>
        <taxon>Caenorhabditis</taxon>
    </lineage>
</organism>
<feature type="compositionally biased region" description="Basic and acidic residues" evidence="1">
    <location>
        <begin position="63"/>
        <end position="75"/>
    </location>
</feature>
<dbReference type="WormBase" id="F49H12.2">
    <property type="protein sequence ID" value="CE53209"/>
    <property type="gene ID" value="WBGene00018653"/>
</dbReference>
<evidence type="ECO:0000313" key="4">
    <source>
        <dbReference type="WormBase" id="F49H12.2"/>
    </source>
</evidence>
<feature type="compositionally biased region" description="Basic and acidic residues" evidence="1">
    <location>
        <begin position="95"/>
        <end position="123"/>
    </location>
</feature>
<feature type="compositionally biased region" description="Polar residues" evidence="1">
    <location>
        <begin position="126"/>
        <end position="136"/>
    </location>
</feature>
<evidence type="ECO:0000313" key="3">
    <source>
        <dbReference type="Proteomes" id="UP000001940"/>
    </source>
</evidence>
<dbReference type="FunCoup" id="Q9N5S4">
    <property type="interactions" value="334"/>
</dbReference>
<sequence>MLAGDFQRYVWVQGERKRQKNREKYDETRKRYLDHDVVDAEPTKKPKVVWPGEFENQLRKRNRNLEKIDERENNRLETPAIHTPSDTQSLISNEEDAHSTSDLKPETPPDDKVHKVEKKEPPPKKSSNITPISISDTHFMDEFLEPPKKLNPTSSGGSFFLVSSNLVVE</sequence>
<keyword evidence="3" id="KW-1185">Reference proteome</keyword>
<evidence type="ECO:0000256" key="1">
    <source>
        <dbReference type="SAM" id="MobiDB-lite"/>
    </source>
</evidence>
<dbReference type="PaxDb" id="6239-F49H12.2"/>
<gene>
    <name evidence="2" type="ORF">CELE_F49H12.2</name>
    <name evidence="2 4" type="ORF">F49H12.2</name>
</gene>
<dbReference type="HOGENOM" id="CLU_1705846_0_0_1"/>
<accession>Q9N5S4</accession>
<proteinExistence type="predicted"/>
<dbReference type="InParanoid" id="Q9N5S4"/>
<feature type="region of interest" description="Disordered" evidence="1">
    <location>
        <begin position="61"/>
        <end position="169"/>
    </location>
</feature>
<feature type="compositionally biased region" description="Polar residues" evidence="1">
    <location>
        <begin position="151"/>
        <end position="169"/>
    </location>
</feature>
<evidence type="ECO:0000313" key="2">
    <source>
        <dbReference type="EMBL" id="CCD71577.2"/>
    </source>
</evidence>